<dbReference type="GeneID" id="17260611"/>
<dbReference type="SUPFAM" id="SSF56784">
    <property type="entry name" value="HAD-like"/>
    <property type="match status" value="1"/>
</dbReference>
<dbReference type="STRING" id="2903.R1BXG1"/>
<protein>
    <submittedName>
        <fullName evidence="2">Uncharacterized protein</fullName>
    </submittedName>
</protein>
<sequence>MTDNGSGSGLAAVAFDIDGVFKYGREWSPDGYSALQRLAAANIPHVFVTNGGGGLTEKSYASGFAAKVTGAASNASDPAPLMSDENMILSYSPWKRALGAELANRRVLLVGDPYDKVTQVAESYGLRRAVHYQDYARRHSTLNPFRQAKEDGGSHTAVDNKTTGAMGSAQRSQQPPAADADDTDPFAAAISEYDPSAAGGARAERFYMVGDNPASDIEGVRRANIFHKAKGNDTAWKGVLVKTGVYKDGDETNGATTVVAGVAEAVDWILACEREHAK</sequence>
<evidence type="ECO:0000313" key="3">
    <source>
        <dbReference type="Proteomes" id="UP000013827"/>
    </source>
</evidence>
<dbReference type="Gene3D" id="3.40.50.1000">
    <property type="entry name" value="HAD superfamily/HAD-like"/>
    <property type="match status" value="1"/>
</dbReference>
<evidence type="ECO:0000313" key="2">
    <source>
        <dbReference type="EnsemblProtists" id="EOD14457"/>
    </source>
</evidence>
<dbReference type="EnsemblProtists" id="EOD14457">
    <property type="protein sequence ID" value="EOD14457"/>
    <property type="gene ID" value="EMIHUDRAFT_464569"/>
</dbReference>
<dbReference type="AlphaFoldDB" id="A0A0D3IT72"/>
<dbReference type="Pfam" id="PF13344">
    <property type="entry name" value="Hydrolase_6"/>
    <property type="match status" value="1"/>
</dbReference>
<dbReference type="InterPro" id="IPR023214">
    <property type="entry name" value="HAD_sf"/>
</dbReference>
<feature type="compositionally biased region" description="Polar residues" evidence="1">
    <location>
        <begin position="157"/>
        <end position="174"/>
    </location>
</feature>
<dbReference type="InterPro" id="IPR036412">
    <property type="entry name" value="HAD-like_sf"/>
</dbReference>
<proteinExistence type="predicted"/>
<dbReference type="HOGENOM" id="CLU_030880_2_1_1"/>
<organism evidence="2 3">
    <name type="scientific">Emiliania huxleyi (strain CCMP1516)</name>
    <dbReference type="NCBI Taxonomy" id="280463"/>
    <lineage>
        <taxon>Eukaryota</taxon>
        <taxon>Haptista</taxon>
        <taxon>Haptophyta</taxon>
        <taxon>Prymnesiophyceae</taxon>
        <taxon>Isochrysidales</taxon>
        <taxon>Noelaerhabdaceae</taxon>
        <taxon>Emiliania</taxon>
    </lineage>
</organism>
<feature type="region of interest" description="Disordered" evidence="1">
    <location>
        <begin position="145"/>
        <end position="183"/>
    </location>
</feature>
<evidence type="ECO:0000256" key="1">
    <source>
        <dbReference type="SAM" id="MobiDB-lite"/>
    </source>
</evidence>
<reference evidence="3" key="1">
    <citation type="journal article" date="2013" name="Nature">
        <title>Pan genome of the phytoplankton Emiliania underpins its global distribution.</title>
        <authorList>
            <person name="Read B.A."/>
            <person name="Kegel J."/>
            <person name="Klute M.J."/>
            <person name="Kuo A."/>
            <person name="Lefebvre S.C."/>
            <person name="Maumus F."/>
            <person name="Mayer C."/>
            <person name="Miller J."/>
            <person name="Monier A."/>
            <person name="Salamov A."/>
            <person name="Young J."/>
            <person name="Aguilar M."/>
            <person name="Claverie J.M."/>
            <person name="Frickenhaus S."/>
            <person name="Gonzalez K."/>
            <person name="Herman E.K."/>
            <person name="Lin Y.C."/>
            <person name="Napier J."/>
            <person name="Ogata H."/>
            <person name="Sarno A.F."/>
            <person name="Shmutz J."/>
            <person name="Schroeder D."/>
            <person name="de Vargas C."/>
            <person name="Verret F."/>
            <person name="von Dassow P."/>
            <person name="Valentin K."/>
            <person name="Van de Peer Y."/>
            <person name="Wheeler G."/>
            <person name="Dacks J.B."/>
            <person name="Delwiche C.F."/>
            <person name="Dyhrman S.T."/>
            <person name="Glockner G."/>
            <person name="John U."/>
            <person name="Richards T."/>
            <person name="Worden A.Z."/>
            <person name="Zhang X."/>
            <person name="Grigoriev I.V."/>
            <person name="Allen A.E."/>
            <person name="Bidle K."/>
            <person name="Borodovsky M."/>
            <person name="Bowler C."/>
            <person name="Brownlee C."/>
            <person name="Cock J.M."/>
            <person name="Elias M."/>
            <person name="Gladyshev V.N."/>
            <person name="Groth M."/>
            <person name="Guda C."/>
            <person name="Hadaegh A."/>
            <person name="Iglesias-Rodriguez M.D."/>
            <person name="Jenkins J."/>
            <person name="Jones B.M."/>
            <person name="Lawson T."/>
            <person name="Leese F."/>
            <person name="Lindquist E."/>
            <person name="Lobanov A."/>
            <person name="Lomsadze A."/>
            <person name="Malik S.B."/>
            <person name="Marsh M.E."/>
            <person name="Mackinder L."/>
            <person name="Mock T."/>
            <person name="Mueller-Roeber B."/>
            <person name="Pagarete A."/>
            <person name="Parker M."/>
            <person name="Probert I."/>
            <person name="Quesneville H."/>
            <person name="Raines C."/>
            <person name="Rensing S.A."/>
            <person name="Riano-Pachon D.M."/>
            <person name="Richier S."/>
            <person name="Rokitta S."/>
            <person name="Shiraiwa Y."/>
            <person name="Soanes D.M."/>
            <person name="van der Giezen M."/>
            <person name="Wahlund T.M."/>
            <person name="Williams B."/>
            <person name="Wilson W."/>
            <person name="Wolfe G."/>
            <person name="Wurch L.L."/>
        </authorList>
    </citation>
    <scope>NUCLEOTIDE SEQUENCE</scope>
</reference>
<keyword evidence="3" id="KW-1185">Reference proteome</keyword>
<accession>A0A0D3IT72</accession>
<dbReference type="Proteomes" id="UP000013827">
    <property type="component" value="Unassembled WGS sequence"/>
</dbReference>
<dbReference type="OMA" id="QFFHARE"/>
<dbReference type="Pfam" id="PF13242">
    <property type="entry name" value="Hydrolase_like"/>
    <property type="match status" value="1"/>
</dbReference>
<name>A0A0D3IT72_EMIH1</name>
<dbReference type="PaxDb" id="2903-EOD14457"/>
<reference evidence="2" key="2">
    <citation type="submission" date="2024-10" db="UniProtKB">
        <authorList>
            <consortium name="EnsemblProtists"/>
        </authorList>
    </citation>
    <scope>IDENTIFICATION</scope>
</reference>
<dbReference type="RefSeq" id="XP_005766886.1">
    <property type="nucleotide sequence ID" value="XM_005766829.1"/>
</dbReference>
<dbReference type="KEGG" id="ehx:EMIHUDRAFT_464569"/>
<dbReference type="InterPro" id="IPR006357">
    <property type="entry name" value="HAD-SF_hydro_IIA"/>
</dbReference>
<dbReference type="eggNOG" id="KOG1618">
    <property type="taxonomic scope" value="Eukaryota"/>
</dbReference>